<protein>
    <submittedName>
        <fullName evidence="2">Uncharacterized protein</fullName>
    </submittedName>
</protein>
<dbReference type="KEGG" id="ttm:Tthe_2566"/>
<gene>
    <name evidence="2" type="ordered locus">Tthe_2566</name>
</gene>
<keyword evidence="1" id="KW-1133">Transmembrane helix</keyword>
<organism evidence="2 3">
    <name type="scientific">Thermoanaerobacterium thermosaccharolyticum (strain ATCC 7956 / DSM 571 / NCIMB 9385 / NCA 3814 / NCTC 13789 / WDCM 00135 / 2032)</name>
    <name type="common">Clostridium thermosaccharolyticum</name>
    <dbReference type="NCBI Taxonomy" id="580327"/>
    <lineage>
        <taxon>Bacteria</taxon>
        <taxon>Bacillati</taxon>
        <taxon>Bacillota</taxon>
        <taxon>Clostridia</taxon>
        <taxon>Thermoanaerobacterales</taxon>
        <taxon>Thermoanaerobacteraceae</taxon>
        <taxon>Thermoanaerobacterium</taxon>
    </lineage>
</organism>
<dbReference type="EMBL" id="CP002171">
    <property type="protein sequence ID" value="ADL70018.1"/>
    <property type="molecule type" value="Genomic_DNA"/>
</dbReference>
<keyword evidence="1" id="KW-0812">Transmembrane</keyword>
<dbReference type="Proteomes" id="UP000001626">
    <property type="component" value="Chromosome"/>
</dbReference>
<evidence type="ECO:0000256" key="1">
    <source>
        <dbReference type="SAM" id="Phobius"/>
    </source>
</evidence>
<feature type="transmembrane region" description="Helical" evidence="1">
    <location>
        <begin position="6"/>
        <end position="26"/>
    </location>
</feature>
<reference evidence="2 3" key="1">
    <citation type="submission" date="2010-08" db="EMBL/GenBank/DDBJ databases">
        <title>Complete sequence of Thermoanaerobacterium thermosaccharolyticum DSM 571.</title>
        <authorList>
            <consortium name="US DOE Joint Genome Institute"/>
            <person name="Lucas S."/>
            <person name="Copeland A."/>
            <person name="Lapidus A."/>
            <person name="Cheng J.-F."/>
            <person name="Bruce D."/>
            <person name="Goodwin L."/>
            <person name="Pitluck S."/>
            <person name="Teshima H."/>
            <person name="Detter J.C."/>
            <person name="Han C."/>
            <person name="Tapia R."/>
            <person name="Land M."/>
            <person name="Hauser L."/>
            <person name="Chang Y.-J."/>
            <person name="Jeffries C."/>
            <person name="Kyrpides N."/>
            <person name="Ivanova N."/>
            <person name="Mikhailova N."/>
            <person name="Hemme C.L."/>
            <person name="Woyke T."/>
        </authorList>
    </citation>
    <scope>NUCLEOTIDE SEQUENCE [LARGE SCALE GENOMIC DNA]</scope>
    <source>
        <strain evidence="3">ATCC 7956 / DSM 571 / NCIMB 9385 / NCA 3814 / NCTC 13789 / WDCM 00135 / 2032</strain>
    </source>
</reference>
<evidence type="ECO:0000313" key="2">
    <source>
        <dbReference type="EMBL" id="ADL70018.1"/>
    </source>
</evidence>
<evidence type="ECO:0000313" key="3">
    <source>
        <dbReference type="Proteomes" id="UP000001626"/>
    </source>
</evidence>
<keyword evidence="1" id="KW-0472">Membrane</keyword>
<keyword evidence="3" id="KW-1185">Reference proteome</keyword>
<dbReference type="HOGENOM" id="CLU_3104916_0_0_9"/>
<dbReference type="RefSeq" id="WP_013298975.1">
    <property type="nucleotide sequence ID" value="NC_014410.1"/>
</dbReference>
<dbReference type="GeneID" id="93865616"/>
<dbReference type="AlphaFoldDB" id="D9TLT7"/>
<dbReference type="STRING" id="580327.Tthe_2566"/>
<accession>D9TLT7</accession>
<sequence>MKLRIVDNLLGLLFLMMVTFLAFRYFKDTSKFDVLKEALNFISHILKRVIS</sequence>
<proteinExistence type="predicted"/>
<name>D9TLT7_THETC</name>